<organism evidence="2 3">
    <name type="scientific">Durusdinium trenchii</name>
    <dbReference type="NCBI Taxonomy" id="1381693"/>
    <lineage>
        <taxon>Eukaryota</taxon>
        <taxon>Sar</taxon>
        <taxon>Alveolata</taxon>
        <taxon>Dinophyceae</taxon>
        <taxon>Suessiales</taxon>
        <taxon>Symbiodiniaceae</taxon>
        <taxon>Durusdinium</taxon>
    </lineage>
</organism>
<dbReference type="SUPFAM" id="SSF56112">
    <property type="entry name" value="Protein kinase-like (PK-like)"/>
    <property type="match status" value="1"/>
</dbReference>
<evidence type="ECO:0000313" key="3">
    <source>
        <dbReference type="Proteomes" id="UP001642464"/>
    </source>
</evidence>
<dbReference type="EMBL" id="CAXAMM010014457">
    <property type="protein sequence ID" value="CAK9033802.1"/>
    <property type="molecule type" value="Genomic_DNA"/>
</dbReference>
<keyword evidence="3" id="KW-1185">Reference proteome</keyword>
<evidence type="ECO:0000313" key="2">
    <source>
        <dbReference type="EMBL" id="CAK9033802.1"/>
    </source>
</evidence>
<dbReference type="Proteomes" id="UP001642464">
    <property type="component" value="Unassembled WGS sequence"/>
</dbReference>
<gene>
    <name evidence="2" type="ORF">SCF082_LOCUS20650</name>
</gene>
<comment type="caution">
    <text evidence="2">The sequence shown here is derived from an EMBL/GenBank/DDBJ whole genome shotgun (WGS) entry which is preliminary data.</text>
</comment>
<reference evidence="2 3" key="1">
    <citation type="submission" date="2024-02" db="EMBL/GenBank/DDBJ databases">
        <authorList>
            <person name="Chen Y."/>
            <person name="Shah S."/>
            <person name="Dougan E. K."/>
            <person name="Thang M."/>
            <person name="Chan C."/>
        </authorList>
    </citation>
    <scope>NUCLEOTIDE SEQUENCE [LARGE SCALE GENOMIC DNA]</scope>
</reference>
<feature type="coiled-coil region" evidence="1">
    <location>
        <begin position="376"/>
        <end position="403"/>
    </location>
</feature>
<evidence type="ECO:0000256" key="1">
    <source>
        <dbReference type="SAM" id="Coils"/>
    </source>
</evidence>
<feature type="non-terminal residue" evidence="2">
    <location>
        <position position="624"/>
    </location>
</feature>
<dbReference type="InterPro" id="IPR011009">
    <property type="entry name" value="Kinase-like_dom_sf"/>
</dbReference>
<name>A0ABP0L6G0_9DINO</name>
<dbReference type="Gene3D" id="1.10.510.10">
    <property type="entry name" value="Transferase(Phosphotransferase) domain 1"/>
    <property type="match status" value="1"/>
</dbReference>
<sequence length="624" mass="69960">MHVTFMFLPPEVRDGSVEKVDASIDMFALGVIMEQLFAGLDCDATALIDRLKAIDPQDRPSSTQVLEDPFLAAPEVVLHECLVCCAHRVATQVVTCAADHTLCEDCFRECVGSFVRGDTESQLQVAENGAVKCLCPTCPEMIPAQEAAFHADAGTWQAVMSGVKGHVEQELSAEYQRRLDEALESRLEDLQVEQHRNTVIESILNLQCPRCGTVFLEFNGCCALSCSSPACRCKFCAWCLRDCGDNSDDCHRHVSNCPENTHKHIDPFFGDMAKVLEAMQRRRADKLKAYWAEKLANQSSAVQQGVVAAAIGPLLEGLVTQGFELPPATDAVEDHDVAAHATPSWQDELDFLRSWSDAIPRDPVEEMKKSDWYEAFRSDDARVQKLEEMLQELQDRVRESPKDRELQTQRNECKRDLLDKLRELLRGPTEGHVERERATCNAWLANVGDGPADEGNVITFTKAQESIQLAETVFQQWETRDTHATMAARSQMARDELDAKVKRSIGDGGLCFVDQHLLSVVEEELNTLHKALQEEIEFAASFDPHEGNPESSITIACRLVRSFVRRSWADALRELHDDLNWMREELSHFSSCEAPPDPSPCRLLVDEMLDLEDSISDAERDVSR</sequence>
<accession>A0ABP0L6G0</accession>
<proteinExistence type="predicted"/>
<protein>
    <submittedName>
        <fullName evidence="2">(Fragment)</fullName>
    </submittedName>
</protein>
<keyword evidence="1" id="KW-0175">Coiled coil</keyword>